<comment type="caution">
    <text evidence="1">The sequence shown here is derived from an EMBL/GenBank/DDBJ whole genome shotgun (WGS) entry which is preliminary data.</text>
</comment>
<dbReference type="Proteomes" id="UP000266234">
    <property type="component" value="Unassembled WGS sequence"/>
</dbReference>
<gene>
    <name evidence="1" type="ORF">FLONG3_2956</name>
</gene>
<organism evidence="1 2">
    <name type="scientific">Fusarium longipes</name>
    <dbReference type="NCBI Taxonomy" id="694270"/>
    <lineage>
        <taxon>Eukaryota</taxon>
        <taxon>Fungi</taxon>
        <taxon>Dikarya</taxon>
        <taxon>Ascomycota</taxon>
        <taxon>Pezizomycotina</taxon>
        <taxon>Sordariomycetes</taxon>
        <taxon>Hypocreomycetidae</taxon>
        <taxon>Hypocreales</taxon>
        <taxon>Nectriaceae</taxon>
        <taxon>Fusarium</taxon>
    </lineage>
</organism>
<accession>A0A395T2Z0</accession>
<proteinExistence type="predicted"/>
<keyword evidence="2" id="KW-1185">Reference proteome</keyword>
<evidence type="ECO:0000313" key="2">
    <source>
        <dbReference type="Proteomes" id="UP000266234"/>
    </source>
</evidence>
<sequence length="289" mass="32545">MQAATGAPSKCLYHCVVAEEHPDYCDKQFPSIEKHNEHLKRCHSPIFWCAKCLHKFSCGSMNALRLAKIDHETNHCPISPSENNKKVREGAWVMSQEQYDRFKDRGWKKTTVPPLPSDKAETVPQKSWRQIRETIFPEIDLTEPTEPHLSPEGIPKEFENRPTPIIRAMLTEFLPAATLPEWPITESLTTFEDMAQLSTLFSGETESRTNPSSFVHSNFGNDRLEELLDLDFEDPCYLDMDFAETCEGYPGKQTSEAAMSGVGGGVTPNQNEDLLYCGSYLPQGGAKGK</sequence>
<reference evidence="1 2" key="1">
    <citation type="journal article" date="2018" name="PLoS Pathog.">
        <title>Evolution of structural diversity of trichothecenes, a family of toxins produced by plant pathogenic and entomopathogenic fungi.</title>
        <authorList>
            <person name="Proctor R.H."/>
            <person name="McCormick S.P."/>
            <person name="Kim H.S."/>
            <person name="Cardoza R.E."/>
            <person name="Stanley A.M."/>
            <person name="Lindo L."/>
            <person name="Kelly A."/>
            <person name="Brown D.W."/>
            <person name="Lee T."/>
            <person name="Vaughan M.M."/>
            <person name="Alexander N.J."/>
            <person name="Busman M."/>
            <person name="Gutierrez S."/>
        </authorList>
    </citation>
    <scope>NUCLEOTIDE SEQUENCE [LARGE SCALE GENOMIC DNA]</scope>
    <source>
        <strain evidence="1 2">NRRL 20695</strain>
    </source>
</reference>
<dbReference type="AlphaFoldDB" id="A0A395T2Z0"/>
<dbReference type="OrthoDB" id="5043346at2759"/>
<dbReference type="EMBL" id="PXOG01000056">
    <property type="protein sequence ID" value="RGP79050.1"/>
    <property type="molecule type" value="Genomic_DNA"/>
</dbReference>
<protein>
    <submittedName>
        <fullName evidence="1">Uncharacterized protein</fullName>
    </submittedName>
</protein>
<name>A0A395T2Z0_9HYPO</name>
<evidence type="ECO:0000313" key="1">
    <source>
        <dbReference type="EMBL" id="RGP79050.1"/>
    </source>
</evidence>